<feature type="transmembrane region" description="Helical" evidence="1">
    <location>
        <begin position="6"/>
        <end position="27"/>
    </location>
</feature>
<dbReference type="STRING" id="768679.TTX_0968"/>
<evidence type="ECO:0000256" key="1">
    <source>
        <dbReference type="SAM" id="Phobius"/>
    </source>
</evidence>
<keyword evidence="1" id="KW-1133">Transmembrane helix</keyword>
<dbReference type="HOGENOM" id="CLU_2434032_0_0_2"/>
<evidence type="ECO:0000313" key="3">
    <source>
        <dbReference type="Proteomes" id="UP000002654"/>
    </source>
</evidence>
<dbReference type="EMBL" id="FN869859">
    <property type="protein sequence ID" value="CCC81617.1"/>
    <property type="molecule type" value="Genomic_DNA"/>
</dbReference>
<dbReference type="OrthoDB" id="27879at2157"/>
<keyword evidence="3" id="KW-1185">Reference proteome</keyword>
<dbReference type="PaxDb" id="768679-TTX_0968"/>
<dbReference type="Proteomes" id="UP000002654">
    <property type="component" value="Chromosome"/>
</dbReference>
<gene>
    <name evidence="2" type="ordered locus">TTX_0968</name>
</gene>
<evidence type="ECO:0000313" key="2">
    <source>
        <dbReference type="EMBL" id="CCC81617.1"/>
    </source>
</evidence>
<dbReference type="GeneID" id="11261859"/>
<dbReference type="eggNOG" id="arCOG05618">
    <property type="taxonomic scope" value="Archaea"/>
</dbReference>
<keyword evidence="1" id="KW-0812">Transmembrane</keyword>
<dbReference type="RefSeq" id="WP_014126873.1">
    <property type="nucleotide sequence ID" value="NC_016070.1"/>
</dbReference>
<sequence length="90" mass="10110">MDVDVYAMVVILAIALVIIAMVQPFGYNGPSLSAIYRYWPQYYNFTVSGDVNKLFFVKYMTCWIYNGSWTQISNAGGLGLATHVANLICR</sequence>
<dbReference type="KEGG" id="ttn:TTX_0968"/>
<name>G4RPX2_THETK</name>
<dbReference type="AlphaFoldDB" id="G4RPX2"/>
<keyword evidence="1" id="KW-0472">Membrane</keyword>
<dbReference type="PATRIC" id="fig|768679.9.peg.978"/>
<organism evidence="2 3">
    <name type="scientific">Thermoproteus tenax (strain ATCC 35583 / DSM 2078 / JCM 9277 / NBRC 100435 / Kra 1)</name>
    <dbReference type="NCBI Taxonomy" id="768679"/>
    <lineage>
        <taxon>Archaea</taxon>
        <taxon>Thermoproteota</taxon>
        <taxon>Thermoprotei</taxon>
        <taxon>Thermoproteales</taxon>
        <taxon>Thermoproteaceae</taxon>
        <taxon>Thermoproteus</taxon>
    </lineage>
</organism>
<proteinExistence type="predicted"/>
<accession>G4RPX2</accession>
<protein>
    <submittedName>
        <fullName evidence="2">Predicted component of Type II/IV secretion system</fullName>
    </submittedName>
</protein>
<reference evidence="2 3" key="1">
    <citation type="journal article" date="2011" name="PLoS ONE">
        <title>The complete genome sequence of Thermoproteus tenax: a physiologically versatile member of the Crenarchaeota.</title>
        <authorList>
            <person name="Siebers B."/>
            <person name="Zaparty M."/>
            <person name="Raddatz G."/>
            <person name="Tjaden B."/>
            <person name="Albers S.V."/>
            <person name="Bell S.D."/>
            <person name="Blombach F."/>
            <person name="Kletzin A."/>
            <person name="Kyrpides N."/>
            <person name="Lanz C."/>
            <person name="Plagens A."/>
            <person name="Rampp M."/>
            <person name="Rosinus A."/>
            <person name="von Jan M."/>
            <person name="Makarova K.S."/>
            <person name="Klenk H.P."/>
            <person name="Schuster S.C."/>
            <person name="Hensel R."/>
        </authorList>
    </citation>
    <scope>NUCLEOTIDE SEQUENCE [LARGE SCALE GENOMIC DNA]</scope>
    <source>
        <strain evidence="3">ATCC 35583 / DSM 2078 / JCM 9277 / NBRC 100435 / Kra 1</strain>
    </source>
</reference>